<feature type="region of interest" description="Disordered" evidence="1">
    <location>
        <begin position="1"/>
        <end position="34"/>
    </location>
</feature>
<dbReference type="KEGG" id="bbes:BESB_059720"/>
<dbReference type="EMBL" id="NWUJ01000005">
    <property type="protein sequence ID" value="PFH35085.1"/>
    <property type="molecule type" value="Genomic_DNA"/>
</dbReference>
<evidence type="ECO:0000313" key="2">
    <source>
        <dbReference type="EMBL" id="PFH35085.1"/>
    </source>
</evidence>
<name>A0A2A9MAS5_BESBE</name>
<feature type="compositionally biased region" description="Polar residues" evidence="1">
    <location>
        <begin position="1"/>
        <end position="17"/>
    </location>
</feature>
<dbReference type="GeneID" id="40310900"/>
<protein>
    <submittedName>
        <fullName evidence="2">Uncharacterized protein</fullName>
    </submittedName>
</protein>
<feature type="region of interest" description="Disordered" evidence="1">
    <location>
        <begin position="600"/>
        <end position="658"/>
    </location>
</feature>
<gene>
    <name evidence="2" type="ORF">BESB_059720</name>
</gene>
<keyword evidence="3" id="KW-1185">Reference proteome</keyword>
<sequence length="658" mass="70500">MVPPSRSQAPHTGTQVSDRPPDAAASSRHEDRAEIDCEMQNSSCASGILHFPPVDGTAAFKNGADGSGADQRNGELCLESDTMKTPGPCVGTGLPGGNEQNLAEGSSAAVVRNGIHRTAEEEIGTLPHLNIRIQELFPELNNPCTAIPEHTPAASCLRPALAAEPDFRRSPSTEFVEDVNPLAGFQGPLFQLFPPLQPWAQTGFPNRHGDCSLQTTNDMSFGEGSYGSDVHIGARAPSEGGIPEALSNKRRLERGYSASISRMEEFDAGVPAFSELSTVHSDSAAVSVVNCPTNDDEGDGIGTRPPGVFQIDRHPEAYVDMESEVSCMGRSSQESAFHNNRRRTAIEFPHGVEEAVTDSRSRYGNPHGDADLPSVAPFGHMPGRWQADPVLDCFSYVSAVNQDGAAARCVRSLASPCESAKKFNESGPQHHGASAVAAQAAAIASAPYAMRYMALFDLLLHQRDLDYNSSRPREYVEKRDEQRYPLTATSAAAVASAPYAERCRILYEVLEQQAPVAEYSVSSVAHPPFRSVPPGLRNPSHEPHRGLPYGSPSPFPSAVLVDYSSDPHAPLRRKSSPFCEPPAFPLLPAAGGAFHLPAPYGPSWQPSEPSSSSATFSHSFEASQHQAQNPFGVSTAAARAPPNQDIPFLPFSATRRPL</sequence>
<organism evidence="2 3">
    <name type="scientific">Besnoitia besnoiti</name>
    <name type="common">Apicomplexan protozoan</name>
    <dbReference type="NCBI Taxonomy" id="94643"/>
    <lineage>
        <taxon>Eukaryota</taxon>
        <taxon>Sar</taxon>
        <taxon>Alveolata</taxon>
        <taxon>Apicomplexa</taxon>
        <taxon>Conoidasida</taxon>
        <taxon>Coccidia</taxon>
        <taxon>Eucoccidiorida</taxon>
        <taxon>Eimeriorina</taxon>
        <taxon>Sarcocystidae</taxon>
        <taxon>Besnoitia</taxon>
    </lineage>
</organism>
<dbReference type="AlphaFoldDB" id="A0A2A9MAS5"/>
<comment type="caution">
    <text evidence="2">The sequence shown here is derived from an EMBL/GenBank/DDBJ whole genome shotgun (WGS) entry which is preliminary data.</text>
</comment>
<accession>A0A2A9MAS5</accession>
<evidence type="ECO:0000313" key="3">
    <source>
        <dbReference type="Proteomes" id="UP000224006"/>
    </source>
</evidence>
<feature type="compositionally biased region" description="Low complexity" evidence="1">
    <location>
        <begin position="606"/>
        <end position="623"/>
    </location>
</feature>
<evidence type="ECO:0000256" key="1">
    <source>
        <dbReference type="SAM" id="MobiDB-lite"/>
    </source>
</evidence>
<dbReference type="RefSeq" id="XP_029219094.1">
    <property type="nucleotide sequence ID" value="XM_029364386.1"/>
</dbReference>
<proteinExistence type="predicted"/>
<feature type="region of interest" description="Disordered" evidence="1">
    <location>
        <begin position="530"/>
        <end position="551"/>
    </location>
</feature>
<dbReference type="OrthoDB" id="10690221at2759"/>
<dbReference type="VEuPathDB" id="ToxoDB:BESB_059720"/>
<reference evidence="2 3" key="1">
    <citation type="submission" date="2017-09" db="EMBL/GenBank/DDBJ databases">
        <title>Genome sequencing of Besnoitia besnoiti strain Bb-Ger1.</title>
        <authorList>
            <person name="Schares G."/>
            <person name="Venepally P."/>
            <person name="Lorenzi H.A."/>
        </authorList>
    </citation>
    <scope>NUCLEOTIDE SEQUENCE [LARGE SCALE GENOMIC DNA]</scope>
    <source>
        <strain evidence="2 3">Bb-Ger1</strain>
    </source>
</reference>
<dbReference type="Proteomes" id="UP000224006">
    <property type="component" value="Chromosome V"/>
</dbReference>